<evidence type="ECO:0000256" key="4">
    <source>
        <dbReference type="ARBA" id="ARBA00022679"/>
    </source>
</evidence>
<dbReference type="GO" id="GO:0003872">
    <property type="term" value="F:6-phosphofructokinase activity"/>
    <property type="evidence" value="ECO:0007669"/>
    <property type="project" value="UniProtKB-UniRule"/>
</dbReference>
<feature type="site" description="Important for catalytic activity; stabilizes the transition state when the phosphoryl donor is PPi" evidence="9">
    <location>
        <position position="123"/>
    </location>
</feature>
<dbReference type="PRINTS" id="PR00476">
    <property type="entry name" value="PHFRCTKINASE"/>
</dbReference>
<dbReference type="OrthoDB" id="9802503at2"/>
<dbReference type="GO" id="GO:0005524">
    <property type="term" value="F:ATP binding"/>
    <property type="evidence" value="ECO:0007669"/>
    <property type="project" value="InterPro"/>
</dbReference>
<dbReference type="HAMAP" id="MF_01976">
    <property type="entry name" value="Phosphofructokinase_III"/>
    <property type="match status" value="1"/>
</dbReference>
<dbReference type="GO" id="GO:0005945">
    <property type="term" value="C:6-phosphofructokinase complex"/>
    <property type="evidence" value="ECO:0007669"/>
    <property type="project" value="TreeGrafter"/>
</dbReference>
<evidence type="ECO:0000256" key="6">
    <source>
        <dbReference type="ARBA" id="ARBA00022777"/>
    </source>
</evidence>
<dbReference type="GO" id="GO:0048029">
    <property type="term" value="F:monosaccharide binding"/>
    <property type="evidence" value="ECO:0007669"/>
    <property type="project" value="TreeGrafter"/>
</dbReference>
<comment type="cofactor">
    <cofactor evidence="1 9">
        <name>Mg(2+)</name>
        <dbReference type="ChEBI" id="CHEBI:18420"/>
    </cofactor>
</comment>
<keyword evidence="4 9" id="KW-0808">Transferase</keyword>
<evidence type="ECO:0000256" key="3">
    <source>
        <dbReference type="ARBA" id="ARBA00022490"/>
    </source>
</evidence>
<feature type="binding site" evidence="9">
    <location>
        <position position="10"/>
    </location>
    <ligand>
        <name>diphosphate</name>
        <dbReference type="ChEBI" id="CHEBI:33019"/>
    </ligand>
</feature>
<evidence type="ECO:0000256" key="9">
    <source>
        <dbReference type="HAMAP-Rule" id="MF_01976"/>
    </source>
</evidence>
<keyword evidence="5 9" id="KW-0479">Metal-binding</keyword>
<comment type="catalytic activity">
    <reaction evidence="9">
        <text>beta-D-fructose 6-phosphate + diphosphate = beta-D-fructose 1,6-bisphosphate + phosphate + H(+)</text>
        <dbReference type="Rhea" id="RHEA:13613"/>
        <dbReference type="ChEBI" id="CHEBI:15378"/>
        <dbReference type="ChEBI" id="CHEBI:32966"/>
        <dbReference type="ChEBI" id="CHEBI:33019"/>
        <dbReference type="ChEBI" id="CHEBI:43474"/>
        <dbReference type="ChEBI" id="CHEBI:57634"/>
        <dbReference type="EC" id="2.7.1.90"/>
    </reaction>
</comment>
<accession>A0A398D4F6</accession>
<dbReference type="AlphaFoldDB" id="A0A398D4F6"/>
<sequence length="339" mass="36223">MKIGILTGGGDCSGLNPAIRGAVFRALDYGDECVGIVEGWQGLLSCETEPLDLVRVDEIIDRGGTILGTSRTNPFKDTTLVQQTITNIAALGLDAVIAIGGDDTLGVATKLAALGVKVVGVPKTMDNDLSGTDFTFGFDTAVNVALDASRRLKDTALSHRRIIVLEVMGRHAGWVALYTGIGSGADYTLIPEVPVDWDVMVRQVMTAYKRKKYAFIVVSEGVEVTTQASVEKLDDFGHMLLQNRGVGPEVARILEEKTGVSTRSATIGHIQRGGSPTLFDRILGSRVGVKAVEMVHDGDFGKMAALRGTEVIAIPLTEAVGKLKTVPQEWVDLLKVFSK</sequence>
<feature type="binding site" description="in other chain" evidence="9">
    <location>
        <begin position="168"/>
        <end position="170"/>
    </location>
    <ligand>
        <name>substrate</name>
        <note>ligand shared between dimeric partners</note>
    </ligand>
</feature>
<dbReference type="EC" id="2.7.1.90" evidence="9"/>
<dbReference type="InterPro" id="IPR022953">
    <property type="entry name" value="ATP_PFK"/>
</dbReference>
<dbReference type="Pfam" id="PF00365">
    <property type="entry name" value="PFK"/>
    <property type="match status" value="1"/>
</dbReference>
<feature type="binding site" description="in other chain" evidence="9">
    <location>
        <begin position="124"/>
        <end position="126"/>
    </location>
    <ligand>
        <name>substrate</name>
        <note>ligand shared between dimeric partners</note>
    </ligand>
</feature>
<comment type="activity regulation">
    <text evidence="9">Non-allosteric.</text>
</comment>
<feature type="site" description="Important for catalytic activity and substrate specificity; stabilizes the transition state when the phosphoryl donor is PPi; prevents ATP from binding by mimicking the alpha-phosphate group of ATP" evidence="9">
    <location>
        <position position="103"/>
    </location>
</feature>
<keyword evidence="8 9" id="KW-0324">Glycolysis</keyword>
<dbReference type="GO" id="GO:0016208">
    <property type="term" value="F:AMP binding"/>
    <property type="evidence" value="ECO:0007669"/>
    <property type="project" value="TreeGrafter"/>
</dbReference>
<keyword evidence="7 9" id="KW-0460">Magnesium</keyword>
<dbReference type="PIRSF" id="PIRSF000532">
    <property type="entry name" value="ATP_PFK_prok"/>
    <property type="match status" value="1"/>
</dbReference>
<comment type="similarity">
    <text evidence="9">Belongs to the phosphofructokinase type A (PFKA) family. Mixed-substrate PFK group III subfamily.</text>
</comment>
<dbReference type="GO" id="GO:0046872">
    <property type="term" value="F:metal ion binding"/>
    <property type="evidence" value="ECO:0007669"/>
    <property type="project" value="UniProtKB-KW"/>
</dbReference>
<evidence type="ECO:0000313" key="11">
    <source>
        <dbReference type="EMBL" id="RIE05984.1"/>
    </source>
</evidence>
<dbReference type="EMBL" id="QXIS01000030">
    <property type="protein sequence ID" value="RIE05984.1"/>
    <property type="molecule type" value="Genomic_DNA"/>
</dbReference>
<dbReference type="RefSeq" id="WP_119089246.1">
    <property type="nucleotide sequence ID" value="NZ_QXIS01000030.1"/>
</dbReference>
<proteinExistence type="inferred from homology"/>
<dbReference type="GO" id="GO:0061621">
    <property type="term" value="P:canonical glycolysis"/>
    <property type="evidence" value="ECO:0007669"/>
    <property type="project" value="TreeGrafter"/>
</dbReference>
<dbReference type="InterPro" id="IPR000023">
    <property type="entry name" value="Phosphofructokinase_dom"/>
</dbReference>
<evidence type="ECO:0000259" key="10">
    <source>
        <dbReference type="Pfam" id="PF00365"/>
    </source>
</evidence>
<comment type="caution">
    <text evidence="11">The sequence shown here is derived from an EMBL/GenBank/DDBJ whole genome shotgun (WGS) entry which is preliminary data.</text>
</comment>
<dbReference type="NCBIfam" id="NF002872">
    <property type="entry name" value="PRK03202.1"/>
    <property type="match status" value="1"/>
</dbReference>
<organism evidence="11 12">
    <name type="scientific">Candidatus Cryosericum terrychapinii</name>
    <dbReference type="NCBI Taxonomy" id="2290919"/>
    <lineage>
        <taxon>Bacteria</taxon>
        <taxon>Pseudomonadati</taxon>
        <taxon>Caldisericota/Cryosericota group</taxon>
        <taxon>Candidatus Cryosericota</taxon>
        <taxon>Candidatus Cryosericia</taxon>
        <taxon>Candidatus Cryosericales</taxon>
        <taxon>Candidatus Cryosericaceae</taxon>
        <taxon>Candidatus Cryosericum</taxon>
    </lineage>
</organism>
<evidence type="ECO:0000256" key="7">
    <source>
        <dbReference type="ARBA" id="ARBA00022842"/>
    </source>
</evidence>
<feature type="binding site" description="in other chain" evidence="9">
    <location>
        <position position="220"/>
    </location>
    <ligand>
        <name>substrate</name>
        <note>ligand shared between dimeric partners</note>
    </ligand>
</feature>
<comment type="subcellular location">
    <subcellularLocation>
        <location evidence="9">Cytoplasm</location>
    </subcellularLocation>
</comment>
<dbReference type="GO" id="GO:0006002">
    <property type="term" value="P:fructose 6-phosphate metabolic process"/>
    <property type="evidence" value="ECO:0007669"/>
    <property type="project" value="InterPro"/>
</dbReference>
<dbReference type="SUPFAM" id="SSF53784">
    <property type="entry name" value="Phosphofructokinase"/>
    <property type="match status" value="1"/>
</dbReference>
<dbReference type="GO" id="GO:0030388">
    <property type="term" value="P:fructose 1,6-bisphosphate metabolic process"/>
    <property type="evidence" value="ECO:0007669"/>
    <property type="project" value="TreeGrafter"/>
</dbReference>
<evidence type="ECO:0000313" key="12">
    <source>
        <dbReference type="Proteomes" id="UP000266328"/>
    </source>
</evidence>
<dbReference type="UniPathway" id="UPA00109">
    <property type="reaction ID" value="UER00182"/>
</dbReference>
<dbReference type="InterPro" id="IPR012003">
    <property type="entry name" value="ATP_PFK_prok-type"/>
</dbReference>
<feature type="binding site" evidence="9">
    <location>
        <position position="263"/>
    </location>
    <ligand>
        <name>substrate</name>
        <note>ligand shared between dimeric partners</note>
    </ligand>
</feature>
<dbReference type="PROSITE" id="PS00433">
    <property type="entry name" value="PHOSPHOFRUCTOKINASE"/>
    <property type="match status" value="1"/>
</dbReference>
<evidence type="ECO:0000256" key="5">
    <source>
        <dbReference type="ARBA" id="ARBA00022723"/>
    </source>
</evidence>
<dbReference type="PANTHER" id="PTHR13697:SF52">
    <property type="entry name" value="ATP-DEPENDENT 6-PHOSPHOFRUCTOKINASE 3"/>
    <property type="match status" value="1"/>
</dbReference>
<gene>
    <name evidence="9" type="primary">pfp</name>
    <name evidence="11" type="ORF">SMC7_04785</name>
</gene>
<dbReference type="Gene3D" id="3.40.50.450">
    <property type="match status" value="1"/>
</dbReference>
<protein>
    <recommendedName>
        <fullName evidence="9">Pyrophosphate--fructose 6-phosphate 1-phosphotransferase</fullName>
        <ecNumber evidence="9">2.7.1.90</ecNumber>
    </recommendedName>
    <alternativeName>
        <fullName evidence="9">6-phosphofructokinase, pyrophosphate dependent</fullName>
    </alternativeName>
    <alternativeName>
        <fullName evidence="9">PPi-dependent phosphofructokinase</fullName>
        <shortName evidence="9">PPi-PFK</shortName>
    </alternativeName>
    <alternativeName>
        <fullName evidence="9">Pyrophosphate-dependent 6-phosphofructose-1-kinase</fullName>
    </alternativeName>
</protein>
<keyword evidence="6 9" id="KW-0418">Kinase</keyword>
<feature type="domain" description="Phosphofructokinase" evidence="10">
    <location>
        <begin position="2"/>
        <end position="295"/>
    </location>
</feature>
<dbReference type="Gene3D" id="3.40.50.460">
    <property type="entry name" value="Phosphofructokinase domain"/>
    <property type="match status" value="1"/>
</dbReference>
<comment type="caution">
    <text evidence="9">Lacks conserved residue(s) required for the propagation of feature annotation.</text>
</comment>
<dbReference type="GO" id="GO:0047334">
    <property type="term" value="F:diphosphate-fructose-6-phosphate 1-phosphotransferase activity"/>
    <property type="evidence" value="ECO:0007669"/>
    <property type="project" value="UniProtKB-EC"/>
</dbReference>
<feature type="binding site" evidence="9">
    <location>
        <position position="102"/>
    </location>
    <ligand>
        <name>Mg(2+)</name>
        <dbReference type="ChEBI" id="CHEBI:18420"/>
        <note>catalytic</note>
    </ligand>
</feature>
<keyword evidence="3 9" id="KW-0963">Cytoplasm</keyword>
<name>A0A398D4F6_9BACT</name>
<evidence type="ECO:0000256" key="8">
    <source>
        <dbReference type="ARBA" id="ARBA00023152"/>
    </source>
</evidence>
<feature type="binding site" description="in other chain" evidence="9">
    <location>
        <begin position="269"/>
        <end position="272"/>
    </location>
    <ligand>
        <name>substrate</name>
        <note>ligand shared between dimeric partners</note>
    </ligand>
</feature>
<feature type="active site" description="Proton acceptor" evidence="9">
    <location>
        <position position="126"/>
    </location>
</feature>
<evidence type="ECO:0000256" key="1">
    <source>
        <dbReference type="ARBA" id="ARBA00001946"/>
    </source>
</evidence>
<comment type="function">
    <text evidence="9">Catalyzes the phosphorylation of D-fructose 6-phosphate, the first committing step of glycolysis. Uses inorganic phosphate (PPi) as phosphoryl donor instead of ATP like common ATP-dependent phosphofructokinases (ATP-PFKs), which renders the reaction reversible, and can thus function both in glycolysis and gluconeogenesis. Consistently, PPi-PFK can replace the enzymes of both the forward (ATP-PFK) and reverse (fructose-bisphosphatase (FBPase)) reactions.</text>
</comment>
<dbReference type="GO" id="GO:0070095">
    <property type="term" value="F:fructose-6-phosphate binding"/>
    <property type="evidence" value="ECO:0007669"/>
    <property type="project" value="TreeGrafter"/>
</dbReference>
<comment type="pathway">
    <text evidence="2 9">Carbohydrate degradation; glycolysis; D-glyceraldehyde 3-phosphate and glycerone phosphate from D-glucose: step 3/4.</text>
</comment>
<evidence type="ECO:0000256" key="2">
    <source>
        <dbReference type="ARBA" id="ARBA00004679"/>
    </source>
</evidence>
<feature type="binding site" evidence="9">
    <location>
        <position position="161"/>
    </location>
    <ligand>
        <name>substrate</name>
        <note>ligand shared between dimeric partners</note>
    </ligand>
</feature>
<dbReference type="InterPro" id="IPR015912">
    <property type="entry name" value="Phosphofructokinase_CS"/>
</dbReference>
<dbReference type="Proteomes" id="UP000266328">
    <property type="component" value="Unassembled WGS sequence"/>
</dbReference>
<keyword evidence="12" id="KW-1185">Reference proteome</keyword>
<dbReference type="PANTHER" id="PTHR13697">
    <property type="entry name" value="PHOSPHOFRUCTOKINASE"/>
    <property type="match status" value="1"/>
</dbReference>
<reference evidence="11 12" key="1">
    <citation type="submission" date="2018-09" db="EMBL/GenBank/DDBJ databases">
        <title>Discovery and Ecogenomic Context for Candidatus Cryosericales, a Global Caldiserica Order Active in Thawing Permafrost.</title>
        <authorList>
            <person name="Martinez M.A."/>
            <person name="Woodcroft B.J."/>
            <person name="Ignacio Espinoza J.C."/>
            <person name="Zayed A."/>
            <person name="Singleton C.M."/>
            <person name="Boyd J."/>
            <person name="Li Y.-F."/>
            <person name="Purvine S."/>
            <person name="Maughan H."/>
            <person name="Hodgkins S.B."/>
            <person name="Anderson D."/>
            <person name="Sederholm M."/>
            <person name="Temperton B."/>
            <person name="Saleska S.R."/>
            <person name="Tyson G.W."/>
            <person name="Rich V.I."/>
        </authorList>
    </citation>
    <scope>NUCLEOTIDE SEQUENCE [LARGE SCALE GENOMIC DNA]</scope>
    <source>
        <strain evidence="11 12">SMC7</strain>
    </source>
</reference>
<dbReference type="InterPro" id="IPR012829">
    <property type="entry name" value="Phosphofructokinase_III"/>
</dbReference>
<dbReference type="InterPro" id="IPR035966">
    <property type="entry name" value="PKF_sf"/>
</dbReference>
<comment type="subunit">
    <text evidence="9">Homodimer or homotetramer.</text>
</comment>
<dbReference type="GO" id="GO:0042802">
    <property type="term" value="F:identical protein binding"/>
    <property type="evidence" value="ECO:0007669"/>
    <property type="project" value="TreeGrafter"/>
</dbReference>